<protein>
    <submittedName>
        <fullName evidence="1">Uncharacterized protein</fullName>
    </submittedName>
</protein>
<dbReference type="AlphaFoldDB" id="A0A151NH36"/>
<evidence type="ECO:0000313" key="1">
    <source>
        <dbReference type="EMBL" id="KYO35969.1"/>
    </source>
</evidence>
<keyword evidence="2" id="KW-1185">Reference proteome</keyword>
<dbReference type="Proteomes" id="UP000050525">
    <property type="component" value="Unassembled WGS sequence"/>
</dbReference>
<gene>
    <name evidence="1" type="ORF">Y1Q_0011968</name>
</gene>
<organism evidence="1 2">
    <name type="scientific">Alligator mississippiensis</name>
    <name type="common">American alligator</name>
    <dbReference type="NCBI Taxonomy" id="8496"/>
    <lineage>
        <taxon>Eukaryota</taxon>
        <taxon>Metazoa</taxon>
        <taxon>Chordata</taxon>
        <taxon>Craniata</taxon>
        <taxon>Vertebrata</taxon>
        <taxon>Euteleostomi</taxon>
        <taxon>Archelosauria</taxon>
        <taxon>Archosauria</taxon>
        <taxon>Crocodylia</taxon>
        <taxon>Alligatoridae</taxon>
        <taxon>Alligatorinae</taxon>
        <taxon>Alligator</taxon>
    </lineage>
</organism>
<accession>A0A151NH36</accession>
<name>A0A151NH36_ALLMI</name>
<comment type="caution">
    <text evidence="1">The sequence shown here is derived from an EMBL/GenBank/DDBJ whole genome shotgun (WGS) entry which is preliminary data.</text>
</comment>
<evidence type="ECO:0000313" key="2">
    <source>
        <dbReference type="Proteomes" id="UP000050525"/>
    </source>
</evidence>
<proteinExistence type="predicted"/>
<dbReference type="EMBL" id="AKHW03003034">
    <property type="protein sequence ID" value="KYO35969.1"/>
    <property type="molecule type" value="Genomic_DNA"/>
</dbReference>
<sequence>MYVKLCSAPEAAHPVYFLGRSGSEFENAGVFVTIAVPADEEKGQPPVGYGWAMGQDAEDNLASVALHAETDDTADCMTTQKQLLLSPLRVAQH</sequence>
<reference evidence="1 2" key="1">
    <citation type="journal article" date="2012" name="Genome Biol.">
        <title>Sequencing three crocodilian genomes to illuminate the evolution of archosaurs and amniotes.</title>
        <authorList>
            <person name="St John J.A."/>
            <person name="Braun E.L."/>
            <person name="Isberg S.R."/>
            <person name="Miles L.G."/>
            <person name="Chong A.Y."/>
            <person name="Gongora J."/>
            <person name="Dalzell P."/>
            <person name="Moran C."/>
            <person name="Bed'hom B."/>
            <person name="Abzhanov A."/>
            <person name="Burgess S.C."/>
            <person name="Cooksey A.M."/>
            <person name="Castoe T.A."/>
            <person name="Crawford N.G."/>
            <person name="Densmore L.D."/>
            <person name="Drew J.C."/>
            <person name="Edwards S.V."/>
            <person name="Faircloth B.C."/>
            <person name="Fujita M.K."/>
            <person name="Greenwold M.J."/>
            <person name="Hoffmann F.G."/>
            <person name="Howard J.M."/>
            <person name="Iguchi T."/>
            <person name="Janes D.E."/>
            <person name="Khan S.Y."/>
            <person name="Kohno S."/>
            <person name="de Koning A.J."/>
            <person name="Lance S.L."/>
            <person name="McCarthy F.M."/>
            <person name="McCormack J.E."/>
            <person name="Merchant M.E."/>
            <person name="Peterson D.G."/>
            <person name="Pollock D.D."/>
            <person name="Pourmand N."/>
            <person name="Raney B.J."/>
            <person name="Roessler K.A."/>
            <person name="Sanford J.R."/>
            <person name="Sawyer R.H."/>
            <person name="Schmidt C.J."/>
            <person name="Triplett E.W."/>
            <person name="Tuberville T.D."/>
            <person name="Venegas-Anaya M."/>
            <person name="Howard J.T."/>
            <person name="Jarvis E.D."/>
            <person name="Guillette L.J.Jr."/>
            <person name="Glenn T.C."/>
            <person name="Green R.E."/>
            <person name="Ray D.A."/>
        </authorList>
    </citation>
    <scope>NUCLEOTIDE SEQUENCE [LARGE SCALE GENOMIC DNA]</scope>
    <source>
        <strain evidence="1">KSC_2009_1</strain>
    </source>
</reference>